<dbReference type="InterPro" id="IPR000917">
    <property type="entry name" value="Sulfatase_N"/>
</dbReference>
<evidence type="ECO:0000256" key="1">
    <source>
        <dbReference type="ARBA" id="ARBA00004651"/>
    </source>
</evidence>
<comment type="caution">
    <text evidence="8">The sequence shown here is derived from an EMBL/GenBank/DDBJ whole genome shotgun (WGS) entry which is preliminary data.</text>
</comment>
<dbReference type="CDD" id="cd16015">
    <property type="entry name" value="LTA_synthase"/>
    <property type="match status" value="1"/>
</dbReference>
<dbReference type="PANTHER" id="PTHR47371:SF3">
    <property type="entry name" value="PHOSPHOGLYCEROL TRANSFERASE I"/>
    <property type="match status" value="1"/>
</dbReference>
<feature type="transmembrane region" description="Helical" evidence="6">
    <location>
        <begin position="7"/>
        <end position="28"/>
    </location>
</feature>
<organism evidence="8 9">
    <name type="scientific">Brumimicrobium glaciale</name>
    <dbReference type="NCBI Taxonomy" id="200475"/>
    <lineage>
        <taxon>Bacteria</taxon>
        <taxon>Pseudomonadati</taxon>
        <taxon>Bacteroidota</taxon>
        <taxon>Flavobacteriia</taxon>
        <taxon>Flavobacteriales</taxon>
        <taxon>Crocinitomicaceae</taxon>
        <taxon>Brumimicrobium</taxon>
    </lineage>
</organism>
<evidence type="ECO:0000256" key="2">
    <source>
        <dbReference type="ARBA" id="ARBA00022475"/>
    </source>
</evidence>
<dbReference type="GO" id="GO:0005886">
    <property type="term" value="C:plasma membrane"/>
    <property type="evidence" value="ECO:0007669"/>
    <property type="project" value="UniProtKB-SubCell"/>
</dbReference>
<keyword evidence="9" id="KW-1185">Reference proteome</keyword>
<gene>
    <name evidence="8" type="ORF">ERX46_14900</name>
</gene>
<feature type="transmembrane region" description="Helical" evidence="6">
    <location>
        <begin position="73"/>
        <end position="93"/>
    </location>
</feature>
<dbReference type="Pfam" id="PF00884">
    <property type="entry name" value="Sulfatase"/>
    <property type="match status" value="1"/>
</dbReference>
<keyword evidence="4 6" id="KW-1133">Transmembrane helix</keyword>
<dbReference type="OrthoDB" id="9777768at2"/>
<feature type="transmembrane region" description="Helical" evidence="6">
    <location>
        <begin position="124"/>
        <end position="143"/>
    </location>
</feature>
<comment type="subcellular location">
    <subcellularLocation>
        <location evidence="1">Cell membrane</location>
        <topology evidence="1">Multi-pass membrane protein</topology>
    </subcellularLocation>
</comment>
<accession>A0A4Q4KIS6</accession>
<evidence type="ECO:0000259" key="7">
    <source>
        <dbReference type="Pfam" id="PF00884"/>
    </source>
</evidence>
<dbReference type="SUPFAM" id="SSF53649">
    <property type="entry name" value="Alkaline phosphatase-like"/>
    <property type="match status" value="1"/>
</dbReference>
<evidence type="ECO:0000256" key="3">
    <source>
        <dbReference type="ARBA" id="ARBA00022692"/>
    </source>
</evidence>
<keyword evidence="2" id="KW-1003">Cell membrane</keyword>
<protein>
    <recommendedName>
        <fullName evidence="7">Sulfatase N-terminal domain-containing protein</fullName>
    </recommendedName>
</protein>
<dbReference type="EMBL" id="SETE01000006">
    <property type="protein sequence ID" value="RYM32557.1"/>
    <property type="molecule type" value="Genomic_DNA"/>
</dbReference>
<dbReference type="InterPro" id="IPR050448">
    <property type="entry name" value="OpgB/LTA_synthase_biosynth"/>
</dbReference>
<reference evidence="8 9" key="1">
    <citation type="submission" date="2019-02" db="EMBL/GenBank/DDBJ databases">
        <title>Genome sequence of the sea-ice species Brumimicrobium glaciale.</title>
        <authorList>
            <person name="Bowman J.P."/>
        </authorList>
    </citation>
    <scope>NUCLEOTIDE SEQUENCE [LARGE SCALE GENOMIC DNA]</scope>
    <source>
        <strain evidence="8 9">IC156</strain>
    </source>
</reference>
<dbReference type="PANTHER" id="PTHR47371">
    <property type="entry name" value="LIPOTEICHOIC ACID SYNTHASE"/>
    <property type="match status" value="1"/>
</dbReference>
<feature type="transmembrane region" description="Helical" evidence="6">
    <location>
        <begin position="150"/>
        <end position="169"/>
    </location>
</feature>
<dbReference type="Proteomes" id="UP000293952">
    <property type="component" value="Unassembled WGS sequence"/>
</dbReference>
<evidence type="ECO:0000256" key="5">
    <source>
        <dbReference type="ARBA" id="ARBA00023136"/>
    </source>
</evidence>
<dbReference type="Gene3D" id="3.40.720.10">
    <property type="entry name" value="Alkaline Phosphatase, subunit A"/>
    <property type="match status" value="1"/>
</dbReference>
<keyword evidence="3 6" id="KW-0812">Transmembrane</keyword>
<dbReference type="AlphaFoldDB" id="A0A4Q4KIS6"/>
<evidence type="ECO:0000313" key="9">
    <source>
        <dbReference type="Proteomes" id="UP000293952"/>
    </source>
</evidence>
<evidence type="ECO:0000313" key="8">
    <source>
        <dbReference type="EMBL" id="RYM32557.1"/>
    </source>
</evidence>
<proteinExistence type="predicted"/>
<keyword evidence="5 6" id="KW-0472">Membrane</keyword>
<sequence length="775" mass="89992">MIKQITKYSIALFLSLIITWSIGLIVITNKHYMEGPWITWIYGIINAVLATGLFTLILFPLYYLGRKFKITRILIHILFSTVLLLELISLFYFTMTLELLGSTIFQFSWDQASIILENYFIFKWYYLLLPFPVLLYFLFIRFINFKKDRLVFYLLLAAGIPSLLMGLQIERENGSFSEVSKNKAIFFVHSVLFNQKAERNSVFSEDVAFYQKTTNPKLQSQDYPLYHSTDQENTLKPFFDLKETPPNIVFLVVESLSSSFSGPEADEISYTPFLDSLSEFSLYFDNSLATSERSFAVLPSMLGSLPHGKAGFTNNKAGYPNNETLATWLFSNGYQGDFHFGGYARFDYMDLFMNNQGFKNIYDRKEYNYEGTGLQTSIDSIPFGIPDKQFLQSVIEKTKERKSNAPFMDVYLTLSMHYPYMIEDHNAYYEKVRKVIAASEAGENTKKKHLKYVAEFATFLYTDDALNAYFHEQKKLKAHENTIYIILGDHMMGEIPQGSHIEKYRSVLMIYSPLLKKATHFKGVNSHLDIAPSFYNLLQEKYKYPELDSVSWLGKAFDTSSVFQSNRDILFMLNDRRTENILHNNHYYSKGKLYKLGDRLSITEIKNDENEKLLANLLAASTIVHDEVVSNNILIPYKSDLEVLETINKKLEIDDKVEYSSIYSTILVKPYKEIIFDINLKLVKGWTQDEEDENHPILVCSIKRGEESIFWDKLDLKLADMPIEKDRQLNYLVKSNMDFDLLPGDKVSLYFWNKNMSKTKYEALLLPIIVKAKEK</sequence>
<evidence type="ECO:0000256" key="4">
    <source>
        <dbReference type="ARBA" id="ARBA00022989"/>
    </source>
</evidence>
<name>A0A4Q4KIS6_9FLAO</name>
<feature type="domain" description="Sulfatase N-terminal" evidence="7">
    <location>
        <begin position="246"/>
        <end position="538"/>
    </location>
</feature>
<dbReference type="InterPro" id="IPR017850">
    <property type="entry name" value="Alkaline_phosphatase_core_sf"/>
</dbReference>
<feature type="transmembrane region" description="Helical" evidence="6">
    <location>
        <begin position="40"/>
        <end position="61"/>
    </location>
</feature>
<evidence type="ECO:0000256" key="6">
    <source>
        <dbReference type="SAM" id="Phobius"/>
    </source>
</evidence>
<dbReference type="RefSeq" id="WP_130094657.1">
    <property type="nucleotide sequence ID" value="NZ_SETE01000006.1"/>
</dbReference>